<feature type="non-terminal residue" evidence="10">
    <location>
        <position position="1"/>
    </location>
</feature>
<feature type="transmembrane region" description="Helical" evidence="7">
    <location>
        <begin position="444"/>
        <end position="463"/>
    </location>
</feature>
<dbReference type="GO" id="GO:0006952">
    <property type="term" value="P:defense response"/>
    <property type="evidence" value="ECO:0007669"/>
    <property type="project" value="TreeGrafter"/>
</dbReference>
<feature type="region of interest" description="Disordered" evidence="6">
    <location>
        <begin position="640"/>
        <end position="673"/>
    </location>
</feature>
<keyword evidence="11" id="KW-1185">Reference proteome</keyword>
<dbReference type="Pfam" id="PF01794">
    <property type="entry name" value="Ferric_reduct"/>
    <property type="match status" value="1"/>
</dbReference>
<organism evidence="10 11">
    <name type="scientific">Allacma fusca</name>
    <dbReference type="NCBI Taxonomy" id="39272"/>
    <lineage>
        <taxon>Eukaryota</taxon>
        <taxon>Metazoa</taxon>
        <taxon>Ecdysozoa</taxon>
        <taxon>Arthropoda</taxon>
        <taxon>Hexapoda</taxon>
        <taxon>Collembola</taxon>
        <taxon>Symphypleona</taxon>
        <taxon>Sminthuridae</taxon>
        <taxon>Allacma</taxon>
    </lineage>
</organism>
<evidence type="ECO:0000259" key="9">
    <source>
        <dbReference type="PROSITE" id="PS51384"/>
    </source>
</evidence>
<dbReference type="Pfam" id="PF13499">
    <property type="entry name" value="EF-hand_7"/>
    <property type="match status" value="1"/>
</dbReference>
<dbReference type="Pfam" id="PF08022">
    <property type="entry name" value="FAD_binding_8"/>
    <property type="match status" value="1"/>
</dbReference>
<evidence type="ECO:0008006" key="12">
    <source>
        <dbReference type="Google" id="ProtNLM"/>
    </source>
</evidence>
<feature type="region of interest" description="Disordered" evidence="6">
    <location>
        <begin position="715"/>
        <end position="744"/>
    </location>
</feature>
<keyword evidence="4" id="KW-0560">Oxidoreductase</keyword>
<dbReference type="CDD" id="cd06186">
    <property type="entry name" value="NOX_Duox_like_FAD_NADP"/>
    <property type="match status" value="2"/>
</dbReference>
<accession>A0A8J2PF81</accession>
<comment type="caution">
    <text evidence="10">The sequence shown here is derived from an EMBL/GenBank/DDBJ whole genome shotgun (WGS) entry which is preliminary data.</text>
</comment>
<keyword evidence="3 7" id="KW-1133">Transmembrane helix</keyword>
<dbReference type="GO" id="GO:0043020">
    <property type="term" value="C:NADPH oxidase complex"/>
    <property type="evidence" value="ECO:0007669"/>
    <property type="project" value="TreeGrafter"/>
</dbReference>
<feature type="compositionally biased region" description="Low complexity" evidence="6">
    <location>
        <begin position="642"/>
        <end position="655"/>
    </location>
</feature>
<dbReference type="Pfam" id="PF08030">
    <property type="entry name" value="NAD_binding_6"/>
    <property type="match status" value="1"/>
</dbReference>
<evidence type="ECO:0000259" key="8">
    <source>
        <dbReference type="PROSITE" id="PS50222"/>
    </source>
</evidence>
<evidence type="ECO:0000256" key="7">
    <source>
        <dbReference type="SAM" id="Phobius"/>
    </source>
</evidence>
<dbReference type="InterPro" id="IPR002048">
    <property type="entry name" value="EF_hand_dom"/>
</dbReference>
<dbReference type="InterPro" id="IPR013112">
    <property type="entry name" value="FAD-bd_8"/>
</dbReference>
<dbReference type="FunFam" id="3.40.50.80:FF:000012">
    <property type="entry name" value="NADPH oxidase, isoform B"/>
    <property type="match status" value="1"/>
</dbReference>
<evidence type="ECO:0000313" key="11">
    <source>
        <dbReference type="Proteomes" id="UP000708208"/>
    </source>
</evidence>
<evidence type="ECO:0000313" key="10">
    <source>
        <dbReference type="EMBL" id="CAG7821382.1"/>
    </source>
</evidence>
<dbReference type="PROSITE" id="PS50222">
    <property type="entry name" value="EF_HAND_2"/>
    <property type="match status" value="3"/>
</dbReference>
<evidence type="ECO:0000256" key="2">
    <source>
        <dbReference type="ARBA" id="ARBA00022692"/>
    </source>
</evidence>
<evidence type="ECO:0000256" key="6">
    <source>
        <dbReference type="SAM" id="MobiDB-lite"/>
    </source>
</evidence>
<evidence type="ECO:0000256" key="1">
    <source>
        <dbReference type="ARBA" id="ARBA00004141"/>
    </source>
</evidence>
<dbReference type="CDD" id="cd00051">
    <property type="entry name" value="EFh"/>
    <property type="match status" value="2"/>
</dbReference>
<feature type="transmembrane region" description="Helical" evidence="7">
    <location>
        <begin position="357"/>
        <end position="375"/>
    </location>
</feature>
<reference evidence="10" key="1">
    <citation type="submission" date="2021-06" db="EMBL/GenBank/DDBJ databases">
        <authorList>
            <person name="Hodson N. C."/>
            <person name="Mongue J. A."/>
            <person name="Jaron S. K."/>
        </authorList>
    </citation>
    <scope>NUCLEOTIDE SEQUENCE</scope>
</reference>
<dbReference type="PROSITE" id="PS51384">
    <property type="entry name" value="FAD_FR"/>
    <property type="match status" value="1"/>
</dbReference>
<dbReference type="Pfam" id="PF13202">
    <property type="entry name" value="EF-hand_5"/>
    <property type="match status" value="1"/>
</dbReference>
<dbReference type="SFLD" id="SFLDG01169">
    <property type="entry name" value="NADPH_oxidase_subgroup_(NOX)"/>
    <property type="match status" value="1"/>
</dbReference>
<feature type="domain" description="FAD-binding FR-type" evidence="9">
    <location>
        <begin position="483"/>
        <end position="603"/>
    </location>
</feature>
<dbReference type="PROSITE" id="PS00018">
    <property type="entry name" value="EF_HAND_1"/>
    <property type="match status" value="2"/>
</dbReference>
<sequence length="1033" mass="118063">EEKQQDFVEVIESVTYAVCKEADVNFDNFCTIFKTKNVLNKLFRLIDKDLDGVVTADQVMDFISQLSSARSSSRLTTENIQWLEKLFRQYVGDGDEIRKEDFNKIIQTKNQFFTERVFEIFDQDASGSISLQEFLDCMHQFTGQNPDDKIHFLFKVYDVDGDGLIQAAELQQVMTACMEENGMKFSDEQINKLTMALFEDADVERRGALTYEALKAQLEKHGGLLENLSISIERWLVPPKPRESKKSVIATLRSWKPHQLSPLYFRNNYVYLLWLAAFLLTNIGLFLYRIFCWRWRGENYDSKSTDYLVVARAAGQCLNFNCTFIVVMMLRQTLTFLRARGAGSYLPIDQHIYFHKMTGWFIFFFSVLHTVMHLVNTTKDEDILETISSPNVTYLSFLFDPSVTTKWGLIPGCALNSGVVLMIILTLMVICSLPFVRRGGCFEVFYWTHLLYVAFWTLLVIHAPNFWKWFIGPGVIFLIEQALRYYHWKMGRGRTYIRSGMLLPSRVTQLTIKRPPNFEFAPGDYVFVRIPQIAKYEWHPFTISSAPEEKGEIHLHVRAAGQWTNRIYEYFEQEQTKLLNSSGEEVPLTANNKMPTFGNYRNRSIKANPNVGKYTPITIENNVRKVAFEDRIALKSVGDSISTLDPSSSATASPDSSHKEIVSSIEAMSESEGMVRKKEIPMRLHKPKLESTKSLPNVHGRLTDRERKLIVRQNPAVQRSLSVQSVESDPSKLPGPLGSKGGSRGQILADSLRYMRHKPTIIMLKTPTFDGYSSMSDVENNANECNERLAEEGESSFGLNGGGGIGKQSFSSFIVTATTGNDRNTGRSLEIYVDGPYGAPSSHIFRAQHAVLIATGIGVTPFASILQSIMCRYWAARFTCPSCQHTWCYDMPSSVFNLKKVDFLWINREQRSFEWFVHLLSQLEIEQAEIGGAMERFLDMHMYITSALQRTDMKAVGLQLALDLLHDKEKRDLITGLKTRTNAGRPNWNKLFKQLADQNKGKITVFYCGPPTLARTLKIKCDEFGFIFRKELF</sequence>
<dbReference type="PANTHER" id="PTHR11972:SF58">
    <property type="entry name" value="NADPH OXIDASE 5"/>
    <property type="match status" value="1"/>
</dbReference>
<evidence type="ECO:0000256" key="4">
    <source>
        <dbReference type="ARBA" id="ARBA00023002"/>
    </source>
</evidence>
<gene>
    <name evidence="10" type="ORF">AFUS01_LOCUS31724</name>
</gene>
<comment type="subcellular location">
    <subcellularLocation>
        <location evidence="1">Membrane</location>
        <topology evidence="1">Multi-pass membrane protein</topology>
    </subcellularLocation>
</comment>
<feature type="transmembrane region" description="Helical" evidence="7">
    <location>
        <begin position="409"/>
        <end position="432"/>
    </location>
</feature>
<name>A0A8J2PF81_9HEXA</name>
<dbReference type="InterPro" id="IPR018247">
    <property type="entry name" value="EF_Hand_1_Ca_BS"/>
</dbReference>
<dbReference type="FunFam" id="1.10.238.10:FF:000258">
    <property type="entry name" value="NADPH oxidase, isoform B"/>
    <property type="match status" value="1"/>
</dbReference>
<dbReference type="Proteomes" id="UP000708208">
    <property type="component" value="Unassembled WGS sequence"/>
</dbReference>
<evidence type="ECO:0000256" key="5">
    <source>
        <dbReference type="ARBA" id="ARBA00023136"/>
    </source>
</evidence>
<dbReference type="OrthoDB" id="167398at2759"/>
<dbReference type="GO" id="GO:0005509">
    <property type="term" value="F:calcium ion binding"/>
    <property type="evidence" value="ECO:0007669"/>
    <property type="project" value="InterPro"/>
</dbReference>
<dbReference type="FunFam" id="2.40.30.10:FF:000056">
    <property type="entry name" value="NADPH oxidase 5"/>
    <property type="match status" value="1"/>
</dbReference>
<proteinExistence type="predicted"/>
<feature type="transmembrane region" description="Helical" evidence="7">
    <location>
        <begin position="269"/>
        <end position="291"/>
    </location>
</feature>
<evidence type="ECO:0000256" key="3">
    <source>
        <dbReference type="ARBA" id="ARBA00022989"/>
    </source>
</evidence>
<dbReference type="InterPro" id="IPR013121">
    <property type="entry name" value="Fe_red_NAD-bd_6"/>
</dbReference>
<dbReference type="SMART" id="SM00054">
    <property type="entry name" value="EFh"/>
    <property type="match status" value="4"/>
</dbReference>
<dbReference type="PANTHER" id="PTHR11972">
    <property type="entry name" value="NADPH OXIDASE"/>
    <property type="match status" value="1"/>
</dbReference>
<feature type="transmembrane region" description="Helical" evidence="7">
    <location>
        <begin position="311"/>
        <end position="330"/>
    </location>
</feature>
<dbReference type="AlphaFoldDB" id="A0A8J2PF81"/>
<feature type="compositionally biased region" description="Polar residues" evidence="6">
    <location>
        <begin position="715"/>
        <end position="728"/>
    </location>
</feature>
<dbReference type="EMBL" id="CAJVCH010508868">
    <property type="protein sequence ID" value="CAG7821382.1"/>
    <property type="molecule type" value="Genomic_DNA"/>
</dbReference>
<dbReference type="GO" id="GO:0042554">
    <property type="term" value="P:superoxide anion generation"/>
    <property type="evidence" value="ECO:0007669"/>
    <property type="project" value="TreeGrafter"/>
</dbReference>
<protein>
    <recommendedName>
        <fullName evidence="12">NADPH oxidase</fullName>
    </recommendedName>
</protein>
<dbReference type="GO" id="GO:0016175">
    <property type="term" value="F:superoxide-generating NAD(P)H oxidase activity"/>
    <property type="evidence" value="ECO:0007669"/>
    <property type="project" value="TreeGrafter"/>
</dbReference>
<dbReference type="InterPro" id="IPR050369">
    <property type="entry name" value="RBOH/FRE"/>
</dbReference>
<dbReference type="InterPro" id="IPR017927">
    <property type="entry name" value="FAD-bd_FR_type"/>
</dbReference>
<keyword evidence="5 7" id="KW-0472">Membrane</keyword>
<keyword evidence="2 7" id="KW-0812">Transmembrane</keyword>
<dbReference type="InterPro" id="IPR013130">
    <property type="entry name" value="Fe3_Rdtase_TM_dom"/>
</dbReference>
<dbReference type="SFLD" id="SFLDS00052">
    <property type="entry name" value="Ferric_Reductase_Domain"/>
    <property type="match status" value="1"/>
</dbReference>
<feature type="domain" description="EF-hand" evidence="8">
    <location>
        <begin position="109"/>
        <end position="144"/>
    </location>
</feature>
<feature type="domain" description="EF-hand" evidence="8">
    <location>
        <begin position="145"/>
        <end position="180"/>
    </location>
</feature>
<feature type="domain" description="EF-hand" evidence="8">
    <location>
        <begin position="34"/>
        <end position="69"/>
    </location>
</feature>